<evidence type="ECO:0000313" key="2">
    <source>
        <dbReference type="Proteomes" id="UP001157418"/>
    </source>
</evidence>
<reference evidence="1 2" key="1">
    <citation type="submission" date="2022-01" db="EMBL/GenBank/DDBJ databases">
        <authorList>
            <person name="Xiong W."/>
            <person name="Schranz E."/>
        </authorList>
    </citation>
    <scope>NUCLEOTIDE SEQUENCE [LARGE SCALE GENOMIC DNA]</scope>
</reference>
<dbReference type="EMBL" id="CAKMRJ010005634">
    <property type="protein sequence ID" value="CAH1449050.1"/>
    <property type="molecule type" value="Genomic_DNA"/>
</dbReference>
<accession>A0AAU9PFY3</accession>
<organism evidence="1 2">
    <name type="scientific">Lactuca virosa</name>
    <dbReference type="NCBI Taxonomy" id="75947"/>
    <lineage>
        <taxon>Eukaryota</taxon>
        <taxon>Viridiplantae</taxon>
        <taxon>Streptophyta</taxon>
        <taxon>Embryophyta</taxon>
        <taxon>Tracheophyta</taxon>
        <taxon>Spermatophyta</taxon>
        <taxon>Magnoliopsida</taxon>
        <taxon>eudicotyledons</taxon>
        <taxon>Gunneridae</taxon>
        <taxon>Pentapetalae</taxon>
        <taxon>asterids</taxon>
        <taxon>campanulids</taxon>
        <taxon>Asterales</taxon>
        <taxon>Asteraceae</taxon>
        <taxon>Cichorioideae</taxon>
        <taxon>Cichorieae</taxon>
        <taxon>Lactucinae</taxon>
        <taxon>Lactuca</taxon>
    </lineage>
</organism>
<dbReference type="Proteomes" id="UP001157418">
    <property type="component" value="Unassembled WGS sequence"/>
</dbReference>
<name>A0AAU9PFY3_9ASTR</name>
<sequence>MDLQTSIFIIRNPESLFSSNKNIRNPKFAFFGFNLLCKSWLLKVQFTSLKMGRRFLLLEATTRMKKEKNMFVLEEKCRCEIRRTTCSTVFRSF</sequence>
<comment type="caution">
    <text evidence="1">The sequence shown here is derived from an EMBL/GenBank/DDBJ whole genome shotgun (WGS) entry which is preliminary data.</text>
</comment>
<evidence type="ECO:0000313" key="1">
    <source>
        <dbReference type="EMBL" id="CAH1449050.1"/>
    </source>
</evidence>
<proteinExistence type="predicted"/>
<gene>
    <name evidence="1" type="ORF">LVIROSA_LOCUS34559</name>
</gene>
<dbReference type="AlphaFoldDB" id="A0AAU9PFY3"/>
<keyword evidence="2" id="KW-1185">Reference proteome</keyword>
<protein>
    <submittedName>
        <fullName evidence="1">Uncharacterized protein</fullName>
    </submittedName>
</protein>